<dbReference type="Proteomes" id="UP000241238">
    <property type="component" value="Chromosome"/>
</dbReference>
<dbReference type="Gene3D" id="3.40.50.2000">
    <property type="entry name" value="Glycogen Phosphorylase B"/>
    <property type="match status" value="1"/>
</dbReference>
<dbReference type="PANTHER" id="PTHR46401">
    <property type="entry name" value="GLYCOSYLTRANSFERASE WBBK-RELATED"/>
    <property type="match status" value="1"/>
</dbReference>
<evidence type="ECO:0000313" key="3">
    <source>
        <dbReference type="Proteomes" id="UP000241238"/>
    </source>
</evidence>
<sequence length="393" mass="46594">MKKLLYISTFLPSKKNKFPSAGSNTTLSNIKNLHKNGYKIDFCSLVNLKEYKDKMFYENECIENLIIFKISIFKKIVNLIWNFQLPILCSVRYDRRLKKFLKGNSQNYDLIILDFTQNINYLKDIKETKKILVEHDVSFQAFERKMNNEKNYLRKLFYRFEYKRLKKYEETMLGKFDLVIVQNDKDYKLIEGKNRNIKILKPFFNKFLIEPRKRNKEINIGFFGAMNRVENEEAVIFFLDKIWKKIQKKNIYFYIIGANPSEKLKKVVSNYSNVILTGFIEKVEEYFSILDIGVIPLLRGAGIKIKTVEMLYSEIPIVSTKIGVEGILVEDEKDYLLANSAEEFIKEINSLIENKNLYEKIKNNLKEKKEKLIIGKTISELLMFEENNYDNTI</sequence>
<keyword evidence="3" id="KW-1185">Reference proteome</keyword>
<proteinExistence type="predicted"/>
<dbReference type="SUPFAM" id="SSF53756">
    <property type="entry name" value="UDP-Glycosyltransferase/glycogen phosphorylase"/>
    <property type="match status" value="1"/>
</dbReference>
<organism evidence="2 3">
    <name type="scientific">Fusobacterium varium ATCC 27725</name>
    <dbReference type="NCBI Taxonomy" id="469618"/>
    <lineage>
        <taxon>Bacteria</taxon>
        <taxon>Fusobacteriati</taxon>
        <taxon>Fusobacteriota</taxon>
        <taxon>Fusobacteriia</taxon>
        <taxon>Fusobacteriales</taxon>
        <taxon>Fusobacteriaceae</taxon>
        <taxon>Fusobacterium</taxon>
    </lineage>
</organism>
<dbReference type="RefSeq" id="WP_005950912.1">
    <property type="nucleotide sequence ID" value="NZ_CP028103.1"/>
</dbReference>
<dbReference type="Pfam" id="PF13692">
    <property type="entry name" value="Glyco_trans_1_4"/>
    <property type="match status" value="1"/>
</dbReference>
<dbReference type="GeneID" id="77466530"/>
<reference evidence="3" key="1">
    <citation type="journal article" date="2018" name="MSphere">
        <title>Fusobacterium Genomics Using MinION and Illumina Sequencing Enables Genome Completion and Correction.</title>
        <authorList>
            <person name="Todd S.M."/>
            <person name="Settlage R.E."/>
            <person name="Lahmers K.K."/>
            <person name="Slade D.J."/>
        </authorList>
    </citation>
    <scope>NUCLEOTIDE SEQUENCE [LARGE SCALE GENOMIC DNA]</scope>
    <source>
        <strain evidence="3">ATCC 27725</strain>
    </source>
</reference>
<accession>A0ABM6U0M4</accession>
<evidence type="ECO:0008006" key="4">
    <source>
        <dbReference type="Google" id="ProtNLM"/>
    </source>
</evidence>
<gene>
    <name evidence="2" type="ORF">C4N18_00900</name>
</gene>
<protein>
    <recommendedName>
        <fullName evidence="4">Glycosyltransferase, group 1 family protein</fullName>
    </recommendedName>
</protein>
<name>A0ABM6U0M4_FUSVA</name>
<dbReference type="EMBL" id="CP028103">
    <property type="protein sequence ID" value="AVQ29849.1"/>
    <property type="molecule type" value="Genomic_DNA"/>
</dbReference>
<evidence type="ECO:0000256" key="1">
    <source>
        <dbReference type="ARBA" id="ARBA00022679"/>
    </source>
</evidence>
<evidence type="ECO:0000313" key="2">
    <source>
        <dbReference type="EMBL" id="AVQ29849.1"/>
    </source>
</evidence>
<dbReference type="PANTHER" id="PTHR46401:SF2">
    <property type="entry name" value="GLYCOSYLTRANSFERASE WBBK-RELATED"/>
    <property type="match status" value="1"/>
</dbReference>
<keyword evidence="1" id="KW-0808">Transferase</keyword>